<protein>
    <submittedName>
        <fullName evidence="4">Rhamnogalacturonan II synthase</fullName>
    </submittedName>
</protein>
<evidence type="ECO:0000256" key="1">
    <source>
        <dbReference type="ARBA" id="ARBA00007033"/>
    </source>
</evidence>
<dbReference type="InterPro" id="IPR029044">
    <property type="entry name" value="Nucleotide-diphossugar_trans"/>
</dbReference>
<gene>
    <name evidence="4" type="ORF">SO694_00049117</name>
</gene>
<dbReference type="PANTHER" id="PTHR47032">
    <property type="entry name" value="UDP-D-XYLOSE:L-FUCOSE ALPHA-1,3-D-XYLOSYLTRANSFERASE-RELATED"/>
    <property type="match status" value="1"/>
</dbReference>
<feature type="domain" description="Nucleotide-diphospho-sugar transferase" evidence="3">
    <location>
        <begin position="59"/>
        <end position="246"/>
    </location>
</feature>
<sequence length="254" mass="28772">MRRLLLATLALASAVPTAHASNEWLEPGTAVLVTVSHGFEDMFRNWWYWYAKLDLNMEVLLLAEDEPTRSAFAASRNWTVITTTMGALPTQDHTYETPNYKKLVSRRPHNILRGLDKYPRLIYTDVDTVWLSDPRPHFAAGAYDFWGQLDDGTPQSPYYCTGFLAFKNTAPTRALLSKWAVALDAKPNLNQPLFNDLLKREPAKHCPLSKALFPSGNLYFDGKKRDGVVVVHNNFVVGKAKKIARFKQVGFWAV</sequence>
<proteinExistence type="inferred from homology"/>
<accession>A0ABR1G8P8</accession>
<dbReference type="SUPFAM" id="SSF53448">
    <property type="entry name" value="Nucleotide-diphospho-sugar transferases"/>
    <property type="match status" value="1"/>
</dbReference>
<reference evidence="4 5" key="1">
    <citation type="submission" date="2024-03" db="EMBL/GenBank/DDBJ databases">
        <title>Aureococcus anophagefferens CCMP1851 and Kratosvirus quantuckense: Draft genome of a second virus-susceptible host strain in the model system.</title>
        <authorList>
            <person name="Chase E."/>
            <person name="Truchon A.R."/>
            <person name="Schepens W."/>
            <person name="Wilhelm S.W."/>
        </authorList>
    </citation>
    <scope>NUCLEOTIDE SEQUENCE [LARGE SCALE GENOMIC DNA]</scope>
    <source>
        <strain evidence="4 5">CCMP1851</strain>
    </source>
</reference>
<feature type="signal peptide" evidence="2">
    <location>
        <begin position="1"/>
        <end position="20"/>
    </location>
</feature>
<dbReference type="PANTHER" id="PTHR47032:SF1">
    <property type="entry name" value="UDP-D-XYLOSE:L-FUCOSE ALPHA-1,3-D-XYLOSYLTRANSFERASE-RELATED"/>
    <property type="match status" value="1"/>
</dbReference>
<comment type="similarity">
    <text evidence="1">Belongs to the glycosyltransferase 77 family.</text>
</comment>
<comment type="caution">
    <text evidence="4">The sequence shown here is derived from an EMBL/GenBank/DDBJ whole genome shotgun (WGS) entry which is preliminary data.</text>
</comment>
<dbReference type="InterPro" id="IPR052636">
    <property type="entry name" value="UDP-D-xylose:L-fucose_XylT"/>
</dbReference>
<evidence type="ECO:0000313" key="4">
    <source>
        <dbReference type="EMBL" id="KAK7249459.1"/>
    </source>
</evidence>
<keyword evidence="5" id="KW-1185">Reference proteome</keyword>
<evidence type="ECO:0000259" key="3">
    <source>
        <dbReference type="Pfam" id="PF03407"/>
    </source>
</evidence>
<evidence type="ECO:0000256" key="2">
    <source>
        <dbReference type="SAM" id="SignalP"/>
    </source>
</evidence>
<dbReference type="EMBL" id="JBBJCI010000078">
    <property type="protein sequence ID" value="KAK7249459.1"/>
    <property type="molecule type" value="Genomic_DNA"/>
</dbReference>
<evidence type="ECO:0000313" key="5">
    <source>
        <dbReference type="Proteomes" id="UP001363151"/>
    </source>
</evidence>
<keyword evidence="2" id="KW-0732">Signal</keyword>
<feature type="chain" id="PRO_5045082758" evidence="2">
    <location>
        <begin position="21"/>
        <end position="254"/>
    </location>
</feature>
<dbReference type="Pfam" id="PF03407">
    <property type="entry name" value="Nucleotid_trans"/>
    <property type="match status" value="1"/>
</dbReference>
<dbReference type="Proteomes" id="UP001363151">
    <property type="component" value="Unassembled WGS sequence"/>
</dbReference>
<organism evidence="4 5">
    <name type="scientific">Aureococcus anophagefferens</name>
    <name type="common">Harmful bloom alga</name>
    <dbReference type="NCBI Taxonomy" id="44056"/>
    <lineage>
        <taxon>Eukaryota</taxon>
        <taxon>Sar</taxon>
        <taxon>Stramenopiles</taxon>
        <taxon>Ochrophyta</taxon>
        <taxon>Pelagophyceae</taxon>
        <taxon>Pelagomonadales</taxon>
        <taxon>Pelagomonadaceae</taxon>
        <taxon>Aureococcus</taxon>
    </lineage>
</organism>
<dbReference type="InterPro" id="IPR005069">
    <property type="entry name" value="Nucl-diP-sugar_transferase"/>
</dbReference>
<name>A0ABR1G8P8_AURAN</name>